<keyword evidence="1" id="KW-0805">Transcription regulation</keyword>
<dbReference type="Pfam" id="PF08220">
    <property type="entry name" value="HTH_DeoR"/>
    <property type="match status" value="1"/>
</dbReference>
<evidence type="ECO:0000256" key="2">
    <source>
        <dbReference type="ARBA" id="ARBA00023163"/>
    </source>
</evidence>
<dbReference type="SMART" id="SM01134">
    <property type="entry name" value="DeoRC"/>
    <property type="match status" value="1"/>
</dbReference>
<accession>A0A268A6X5</accession>
<proteinExistence type="predicted"/>
<evidence type="ECO:0000313" key="4">
    <source>
        <dbReference type="EMBL" id="PAD19863.1"/>
    </source>
</evidence>
<evidence type="ECO:0000259" key="3">
    <source>
        <dbReference type="PROSITE" id="PS51000"/>
    </source>
</evidence>
<evidence type="ECO:0000256" key="1">
    <source>
        <dbReference type="ARBA" id="ARBA00023015"/>
    </source>
</evidence>
<reference evidence="4 5" key="1">
    <citation type="submission" date="2017-07" db="EMBL/GenBank/DDBJ databases">
        <title>Isolation and whole genome analysis of endospore-forming bacteria from heroin.</title>
        <authorList>
            <person name="Kalinowski J."/>
            <person name="Ahrens B."/>
            <person name="Al-Dilaimi A."/>
            <person name="Winkler A."/>
            <person name="Wibberg D."/>
            <person name="Schleenbecker U."/>
            <person name="Ruckert C."/>
            <person name="Wolfel R."/>
            <person name="Grass G."/>
        </authorList>
    </citation>
    <scope>NUCLEOTIDE SEQUENCE [LARGE SCALE GENOMIC DNA]</scope>
    <source>
        <strain evidence="4 5">7528</strain>
    </source>
</reference>
<dbReference type="Proteomes" id="UP000216013">
    <property type="component" value="Unassembled WGS sequence"/>
</dbReference>
<dbReference type="InterPro" id="IPR036390">
    <property type="entry name" value="WH_DNA-bd_sf"/>
</dbReference>
<dbReference type="Gene3D" id="3.40.50.1360">
    <property type="match status" value="1"/>
</dbReference>
<comment type="caution">
    <text evidence="4">The sequence shown here is derived from an EMBL/GenBank/DDBJ whole genome shotgun (WGS) entry which is preliminary data.</text>
</comment>
<gene>
    <name evidence="4" type="ORF">CHH64_16865</name>
</gene>
<dbReference type="PRINTS" id="PR00037">
    <property type="entry name" value="HTHLACR"/>
</dbReference>
<dbReference type="InterPro" id="IPR014036">
    <property type="entry name" value="DeoR-like_C"/>
</dbReference>
<dbReference type="Pfam" id="PF00455">
    <property type="entry name" value="DeoRC"/>
    <property type="match status" value="1"/>
</dbReference>
<dbReference type="AlphaFoldDB" id="A0A268A6X5"/>
<name>A0A268A6X5_9BACI</name>
<sequence length="267" mass="30470">MEAVVRHKGRCRPMLAEERKLRILEYIDREGSVRVADLAEEFIVSTETVRRYLDELEREQKLKKVYGGAVRHHEKEEAPIIRRETINIHEKRQIAEQAIELIEEGDNIFIDEGTTTLQMAEGLCRFNRITVMTTSFPLANKLMETAFQGQILFLGGMVQKEHLRSAGSLTAKMVDELHADKAFIAGDGIDQEFGVSGYDSDKCVLAKLYMKQSDKVYVLADYSKVQKRATFQICAVNQPDSIITDRNPEGSWTNKNWVVAKERSKLS</sequence>
<dbReference type="RefSeq" id="WP_095234199.1">
    <property type="nucleotide sequence ID" value="NZ_NPBE01000055.1"/>
</dbReference>
<dbReference type="GO" id="GO:0003700">
    <property type="term" value="F:DNA-binding transcription factor activity"/>
    <property type="evidence" value="ECO:0007669"/>
    <property type="project" value="InterPro"/>
</dbReference>
<dbReference type="InterPro" id="IPR037171">
    <property type="entry name" value="NagB/RpiA_transferase-like"/>
</dbReference>
<dbReference type="EMBL" id="NPBV01000028">
    <property type="protein sequence ID" value="PAD19863.1"/>
    <property type="molecule type" value="Genomic_DNA"/>
</dbReference>
<dbReference type="SMART" id="SM00420">
    <property type="entry name" value="HTH_DEOR"/>
    <property type="match status" value="1"/>
</dbReference>
<dbReference type="Gene3D" id="1.10.10.10">
    <property type="entry name" value="Winged helix-like DNA-binding domain superfamily/Winged helix DNA-binding domain"/>
    <property type="match status" value="1"/>
</dbReference>
<dbReference type="InterPro" id="IPR001034">
    <property type="entry name" value="DeoR_HTH"/>
</dbReference>
<dbReference type="SUPFAM" id="SSF46785">
    <property type="entry name" value="Winged helix' DNA-binding domain"/>
    <property type="match status" value="1"/>
</dbReference>
<evidence type="ECO:0000313" key="5">
    <source>
        <dbReference type="Proteomes" id="UP000216013"/>
    </source>
</evidence>
<dbReference type="PROSITE" id="PS51000">
    <property type="entry name" value="HTH_DEOR_2"/>
    <property type="match status" value="1"/>
</dbReference>
<dbReference type="PANTHER" id="PTHR30363:SF44">
    <property type="entry name" value="AGA OPERON TRANSCRIPTIONAL REPRESSOR-RELATED"/>
    <property type="match status" value="1"/>
</dbReference>
<dbReference type="InterPro" id="IPR050313">
    <property type="entry name" value="Carb_Metab_HTH_regulators"/>
</dbReference>
<feature type="domain" description="HTH deoR-type" evidence="3">
    <location>
        <begin position="16"/>
        <end position="71"/>
    </location>
</feature>
<protein>
    <recommendedName>
        <fullName evidence="3">HTH deoR-type domain-containing protein</fullName>
    </recommendedName>
</protein>
<dbReference type="SUPFAM" id="SSF100950">
    <property type="entry name" value="NagB/RpiA/CoA transferase-like"/>
    <property type="match status" value="1"/>
</dbReference>
<dbReference type="PANTHER" id="PTHR30363">
    <property type="entry name" value="HTH-TYPE TRANSCRIPTIONAL REGULATOR SRLR-RELATED"/>
    <property type="match status" value="1"/>
</dbReference>
<organism evidence="4 5">
    <name type="scientific">Terribacillus saccharophilus</name>
    <dbReference type="NCBI Taxonomy" id="361277"/>
    <lineage>
        <taxon>Bacteria</taxon>
        <taxon>Bacillati</taxon>
        <taxon>Bacillota</taxon>
        <taxon>Bacilli</taxon>
        <taxon>Bacillales</taxon>
        <taxon>Bacillaceae</taxon>
        <taxon>Terribacillus</taxon>
    </lineage>
</organism>
<dbReference type="InterPro" id="IPR036388">
    <property type="entry name" value="WH-like_DNA-bd_sf"/>
</dbReference>
<keyword evidence="2" id="KW-0804">Transcription</keyword>